<dbReference type="EMBL" id="CXWC01000010">
    <property type="protein sequence ID" value="CTQ71113.1"/>
    <property type="molecule type" value="Genomic_DNA"/>
</dbReference>
<dbReference type="RefSeq" id="WP_055114274.1">
    <property type="nucleotide sequence ID" value="NZ_CANKXR010000015.1"/>
</dbReference>
<organism evidence="3 4">
    <name type="scientific">Roseibium album</name>
    <dbReference type="NCBI Taxonomy" id="311410"/>
    <lineage>
        <taxon>Bacteria</taxon>
        <taxon>Pseudomonadati</taxon>
        <taxon>Pseudomonadota</taxon>
        <taxon>Alphaproteobacteria</taxon>
        <taxon>Hyphomicrobiales</taxon>
        <taxon>Stappiaceae</taxon>
        <taxon>Roseibium</taxon>
    </lineage>
</organism>
<feature type="domain" description="Activator of Hsp90 ATPase homologue 1/2-like C-terminal" evidence="2">
    <location>
        <begin position="13"/>
        <end position="135"/>
    </location>
</feature>
<evidence type="ECO:0000256" key="1">
    <source>
        <dbReference type="ARBA" id="ARBA00006817"/>
    </source>
</evidence>
<dbReference type="Proteomes" id="UP000049983">
    <property type="component" value="Unassembled WGS sequence"/>
</dbReference>
<dbReference type="OrthoDB" id="9805228at2"/>
<gene>
    <name evidence="3" type="ORF">LA5096_02786</name>
</gene>
<dbReference type="InterPro" id="IPR013538">
    <property type="entry name" value="ASHA1/2-like_C"/>
</dbReference>
<dbReference type="STRING" id="311410.LA5095_01532"/>
<dbReference type="CDD" id="cd07814">
    <property type="entry name" value="SRPBCC_CalC_Aha1-like"/>
    <property type="match status" value="1"/>
</dbReference>
<keyword evidence="4" id="KW-1185">Reference proteome</keyword>
<sequence>MNDLSVVVSRKFAAPAERVFEAWLNPEALSKFMTPGPGMTVPKATADPTVGGRFEIVMQAGDQQIPHAGTYKEITRHSRLAFTWESPFSEPDSVVTLDFVEVDGGTELTLTHVKFPSEESRSNHEGGWMRIVECLGPVVEG</sequence>
<dbReference type="Pfam" id="PF08327">
    <property type="entry name" value="AHSA1"/>
    <property type="match status" value="1"/>
</dbReference>
<accession>A0A0M6Z6B1</accession>
<dbReference type="InterPro" id="IPR023393">
    <property type="entry name" value="START-like_dom_sf"/>
</dbReference>
<evidence type="ECO:0000259" key="2">
    <source>
        <dbReference type="Pfam" id="PF08327"/>
    </source>
</evidence>
<evidence type="ECO:0000313" key="4">
    <source>
        <dbReference type="Proteomes" id="UP000049983"/>
    </source>
</evidence>
<reference evidence="4" key="1">
    <citation type="submission" date="2015-07" db="EMBL/GenBank/DDBJ databases">
        <authorList>
            <person name="Rodrigo-Torres Lidia"/>
            <person name="Arahal R.David."/>
        </authorList>
    </citation>
    <scope>NUCLEOTIDE SEQUENCE [LARGE SCALE GENOMIC DNA]</scope>
    <source>
        <strain evidence="4">CECT 5096</strain>
    </source>
</reference>
<dbReference type="AlphaFoldDB" id="A0A0M6Z6B1"/>
<proteinExistence type="inferred from homology"/>
<evidence type="ECO:0000313" key="3">
    <source>
        <dbReference type="EMBL" id="CTQ71113.1"/>
    </source>
</evidence>
<dbReference type="SUPFAM" id="SSF55961">
    <property type="entry name" value="Bet v1-like"/>
    <property type="match status" value="1"/>
</dbReference>
<comment type="similarity">
    <text evidence="1">Belongs to the AHA1 family.</text>
</comment>
<protein>
    <recommendedName>
        <fullName evidence="2">Activator of Hsp90 ATPase homologue 1/2-like C-terminal domain-containing protein</fullName>
    </recommendedName>
</protein>
<name>A0A0M6Z6B1_9HYPH</name>
<dbReference type="Gene3D" id="3.30.530.20">
    <property type="match status" value="1"/>
</dbReference>